<dbReference type="InterPro" id="IPR046848">
    <property type="entry name" value="E_motif"/>
</dbReference>
<dbReference type="PANTHER" id="PTHR47926:SF452">
    <property type="entry name" value="PENTATRICOPEPTIDE REPEAT-CONTAINING PROTEIN"/>
    <property type="match status" value="1"/>
</dbReference>
<comment type="caution">
    <text evidence="3">The sequence shown here is derived from an EMBL/GenBank/DDBJ whole genome shotgun (WGS) entry which is preliminary data.</text>
</comment>
<protein>
    <recommendedName>
        <fullName evidence="5">Pentatricopeptide repeat-containing protein</fullName>
    </recommendedName>
</protein>
<dbReference type="GO" id="GO:0003723">
    <property type="term" value="F:RNA binding"/>
    <property type="evidence" value="ECO:0007669"/>
    <property type="project" value="InterPro"/>
</dbReference>
<dbReference type="InterPro" id="IPR002885">
    <property type="entry name" value="PPR_rpt"/>
</dbReference>
<dbReference type="Pfam" id="PF13041">
    <property type="entry name" value="PPR_2"/>
    <property type="match status" value="2"/>
</dbReference>
<evidence type="ECO:0000256" key="1">
    <source>
        <dbReference type="ARBA" id="ARBA00022737"/>
    </source>
</evidence>
<dbReference type="OrthoDB" id="905355at2759"/>
<proteinExistence type="predicted"/>
<name>A0A835V9B2_VANPL</name>
<evidence type="ECO:0008006" key="5">
    <source>
        <dbReference type="Google" id="ProtNLM"/>
    </source>
</evidence>
<sequence>MYAQCGSLISANNLFDSLQNKDVVTWNALINGSAQTGGAESSLLMFHKLQTTGLQPDHGTIMGTLSACAFLDKLTQGTCVYGLVIKKGFESDLHVKNALLDMFAKCGDLTAAKTIFCEIKSSADVVSWNTMIAGYLHNGFANEAMSAFFKMRAENFMPNLVTLVSIIPTAACLSSLRDGFSLHSITIKTGFESHVVVKNSLIDMYSKCGRLEFARDLFDQMNCRSIITWNAMLAGYAMHGIVSSAIDLLSQMKESCILPDSVSFVSLLSACRHGGLVDEGRKFFKSMCTEYGLEPNKKHYAAMVDLLGCAGLFDEALKLIDQIPKEIDASVWGALLGAAKIHSNLKMGELAVEHLVQLEPKSPSHFVILANIYASSGRWADAGKMRTMIRNMGLCKSPGCSWVDSRKTSHLTIGAV</sequence>
<dbReference type="Pfam" id="PF01535">
    <property type="entry name" value="PPR"/>
    <property type="match status" value="4"/>
</dbReference>
<dbReference type="FunFam" id="1.25.40.10:FF:000344">
    <property type="entry name" value="Pentatricopeptide repeat-containing protein"/>
    <property type="match status" value="1"/>
</dbReference>
<keyword evidence="1" id="KW-0677">Repeat</keyword>
<evidence type="ECO:0000256" key="2">
    <source>
        <dbReference type="PROSITE-ProRule" id="PRU00708"/>
    </source>
</evidence>
<accession>A0A835V9B2</accession>
<dbReference type="InterPro" id="IPR011990">
    <property type="entry name" value="TPR-like_helical_dom_sf"/>
</dbReference>
<feature type="repeat" description="PPR" evidence="2">
    <location>
        <begin position="225"/>
        <end position="259"/>
    </location>
</feature>
<dbReference type="FunFam" id="1.25.40.10:FF:000090">
    <property type="entry name" value="Pentatricopeptide repeat-containing protein, chloroplastic"/>
    <property type="match status" value="1"/>
</dbReference>
<dbReference type="InterPro" id="IPR046960">
    <property type="entry name" value="PPR_At4g14850-like_plant"/>
</dbReference>
<dbReference type="GO" id="GO:0009451">
    <property type="term" value="P:RNA modification"/>
    <property type="evidence" value="ECO:0007669"/>
    <property type="project" value="InterPro"/>
</dbReference>
<reference evidence="3 4" key="1">
    <citation type="journal article" date="2020" name="Nat. Food">
        <title>A phased Vanilla planifolia genome enables genetic improvement of flavour and production.</title>
        <authorList>
            <person name="Hasing T."/>
            <person name="Tang H."/>
            <person name="Brym M."/>
            <person name="Khazi F."/>
            <person name="Huang T."/>
            <person name="Chambers A.H."/>
        </authorList>
    </citation>
    <scope>NUCLEOTIDE SEQUENCE [LARGE SCALE GENOMIC DNA]</scope>
    <source>
        <tissue evidence="3">Leaf</tissue>
    </source>
</reference>
<feature type="repeat" description="PPR" evidence="2">
    <location>
        <begin position="22"/>
        <end position="56"/>
    </location>
</feature>
<feature type="repeat" description="PPR" evidence="2">
    <location>
        <begin position="124"/>
        <end position="158"/>
    </location>
</feature>
<dbReference type="Proteomes" id="UP000636800">
    <property type="component" value="Chromosome 3"/>
</dbReference>
<evidence type="ECO:0000313" key="4">
    <source>
        <dbReference type="Proteomes" id="UP000636800"/>
    </source>
</evidence>
<evidence type="ECO:0000313" key="3">
    <source>
        <dbReference type="EMBL" id="KAG0487841.1"/>
    </source>
</evidence>
<dbReference type="Pfam" id="PF20431">
    <property type="entry name" value="E_motif"/>
    <property type="match status" value="1"/>
</dbReference>
<organism evidence="3 4">
    <name type="scientific">Vanilla planifolia</name>
    <name type="common">Vanilla</name>
    <dbReference type="NCBI Taxonomy" id="51239"/>
    <lineage>
        <taxon>Eukaryota</taxon>
        <taxon>Viridiplantae</taxon>
        <taxon>Streptophyta</taxon>
        <taxon>Embryophyta</taxon>
        <taxon>Tracheophyta</taxon>
        <taxon>Spermatophyta</taxon>
        <taxon>Magnoliopsida</taxon>
        <taxon>Liliopsida</taxon>
        <taxon>Asparagales</taxon>
        <taxon>Orchidaceae</taxon>
        <taxon>Vanilloideae</taxon>
        <taxon>Vanilleae</taxon>
        <taxon>Vanilla</taxon>
    </lineage>
</organism>
<gene>
    <name evidence="3" type="ORF">HPP92_006652</name>
</gene>
<feature type="repeat" description="PPR" evidence="2">
    <location>
        <begin position="260"/>
        <end position="295"/>
    </location>
</feature>
<dbReference type="NCBIfam" id="TIGR00756">
    <property type="entry name" value="PPR"/>
    <property type="match status" value="4"/>
</dbReference>
<dbReference type="PANTHER" id="PTHR47926">
    <property type="entry name" value="PENTATRICOPEPTIDE REPEAT-CONTAINING PROTEIN"/>
    <property type="match status" value="1"/>
</dbReference>
<keyword evidence="4" id="KW-1185">Reference proteome</keyword>
<dbReference type="AlphaFoldDB" id="A0A835V9B2"/>
<dbReference type="EMBL" id="JADCNL010000003">
    <property type="protein sequence ID" value="KAG0487841.1"/>
    <property type="molecule type" value="Genomic_DNA"/>
</dbReference>
<dbReference type="Gene3D" id="1.25.40.10">
    <property type="entry name" value="Tetratricopeptide repeat domain"/>
    <property type="match status" value="4"/>
</dbReference>
<dbReference type="PROSITE" id="PS51375">
    <property type="entry name" value="PPR"/>
    <property type="match status" value="4"/>
</dbReference>